<feature type="domain" description="AAA" evidence="1">
    <location>
        <begin position="27"/>
        <end position="225"/>
    </location>
</feature>
<reference evidence="2" key="1">
    <citation type="submission" date="2020-12" db="EMBL/GenBank/DDBJ databases">
        <title>Taurinivorans muris gen. nov., sp. nov., fundamental and realized metabolic niche of a ubiquitous sulfidogenic bacterium in the murine intestine.</title>
        <authorList>
            <person name="Ye H."/>
            <person name="Hanson B.T."/>
            <person name="Loy A."/>
        </authorList>
    </citation>
    <scope>NUCLEOTIDE SEQUENCE</scope>
    <source>
        <strain evidence="2">LT0009</strain>
    </source>
</reference>
<keyword evidence="3" id="KW-1185">Reference proteome</keyword>
<sequence>MSLETIIYRQFDIANNNAVEIELPKYKIYAMCNLRGGIGKTTLSFNLSYLADDLLAVDTCPQGNLSYFYDKDYYAGNQTNVKDMLLPYLVPGLGKATRVASFIGATNEYFSDKNNFYIPSSEELYLLPSQLITAINQTAGLQQSQKQLALKSILYSLETEIKRELSENSLDKCIIDTSPFFAGATQLAWYAADALVIPVRTDQQSIKSLELLINILTNPQSEFRKYLPENDMNVPKIQMVVLTHCGWSTVAGARNEPNQQTKLYLKKVYDILSKNRTLLSTRNPENHLFMLDDFLGSGRISSFESKPMELLKEGETKVIDRLRVSVNKSVDKCKNQLKFISNQLW</sequence>
<evidence type="ECO:0000259" key="1">
    <source>
        <dbReference type="Pfam" id="PF13614"/>
    </source>
</evidence>
<dbReference type="PANTHER" id="PTHR13696:SF99">
    <property type="entry name" value="COBYRINIC ACID AC-DIAMIDE SYNTHASE"/>
    <property type="match status" value="1"/>
</dbReference>
<dbReference type="PANTHER" id="PTHR13696">
    <property type="entry name" value="P-LOOP CONTAINING NUCLEOSIDE TRIPHOSPHATE HYDROLASE"/>
    <property type="match status" value="1"/>
</dbReference>
<dbReference type="Gene3D" id="3.40.50.300">
    <property type="entry name" value="P-loop containing nucleotide triphosphate hydrolases"/>
    <property type="match status" value="1"/>
</dbReference>
<dbReference type="Pfam" id="PF13614">
    <property type="entry name" value="AAA_31"/>
    <property type="match status" value="1"/>
</dbReference>
<protein>
    <submittedName>
        <fullName evidence="2">ParA family protein</fullName>
    </submittedName>
</protein>
<dbReference type="InterPro" id="IPR025669">
    <property type="entry name" value="AAA_dom"/>
</dbReference>
<organism evidence="2 3">
    <name type="scientific">Taurinivorans muris</name>
    <dbReference type="NCBI Taxonomy" id="2787751"/>
    <lineage>
        <taxon>Bacteria</taxon>
        <taxon>Pseudomonadati</taxon>
        <taxon>Thermodesulfobacteriota</taxon>
        <taxon>Desulfovibrionia</taxon>
        <taxon>Desulfovibrionales</taxon>
        <taxon>Desulfovibrionaceae</taxon>
        <taxon>Taurinivorans</taxon>
    </lineage>
</organism>
<dbReference type="SUPFAM" id="SSF52540">
    <property type="entry name" value="P-loop containing nucleoside triphosphate hydrolases"/>
    <property type="match status" value="1"/>
</dbReference>
<dbReference type="EMBL" id="CP065938">
    <property type="protein sequence ID" value="UWX05344.1"/>
    <property type="molecule type" value="Genomic_DNA"/>
</dbReference>
<gene>
    <name evidence="2" type="ORF">JBF11_07770</name>
</gene>
<name>A0ABY5XZL8_9BACT</name>
<accession>A0ABY5XZL8</accession>
<dbReference type="InterPro" id="IPR050678">
    <property type="entry name" value="DNA_Partitioning_ATPase"/>
</dbReference>
<dbReference type="CDD" id="cd02042">
    <property type="entry name" value="ParAB_family"/>
    <property type="match status" value="1"/>
</dbReference>
<evidence type="ECO:0000313" key="3">
    <source>
        <dbReference type="Proteomes" id="UP001058120"/>
    </source>
</evidence>
<dbReference type="InterPro" id="IPR027417">
    <property type="entry name" value="P-loop_NTPase"/>
</dbReference>
<proteinExistence type="predicted"/>
<dbReference type="Proteomes" id="UP001058120">
    <property type="component" value="Chromosome"/>
</dbReference>
<dbReference type="RefSeq" id="WP_334314920.1">
    <property type="nucleotide sequence ID" value="NZ_CP065938.1"/>
</dbReference>
<evidence type="ECO:0000313" key="2">
    <source>
        <dbReference type="EMBL" id="UWX05344.1"/>
    </source>
</evidence>